<dbReference type="Gene3D" id="2.10.50.10">
    <property type="entry name" value="Tumor Necrosis Factor Receptor, subunit A, domain 2"/>
    <property type="match status" value="1"/>
</dbReference>
<dbReference type="InterPro" id="IPR056608">
    <property type="entry name" value="Elapor1/2_GBD"/>
</dbReference>
<dbReference type="InterPro" id="IPR056607">
    <property type="entry name" value="Elapor1/2_MRH"/>
</dbReference>
<evidence type="ECO:0000256" key="9">
    <source>
        <dbReference type="ARBA" id="ARBA00023180"/>
    </source>
</evidence>
<dbReference type="STRING" id="8840.ENSAPLP00000032185"/>
<evidence type="ECO:0000256" key="6">
    <source>
        <dbReference type="ARBA" id="ARBA00022989"/>
    </source>
</evidence>
<dbReference type="Pfam" id="PF23089">
    <property type="entry name" value="ELAPOR1_C"/>
    <property type="match status" value="1"/>
</dbReference>
<evidence type="ECO:0000313" key="12">
    <source>
        <dbReference type="Ensembl" id="ENSAPLP00000032185.1"/>
    </source>
</evidence>
<dbReference type="InterPro" id="IPR009011">
    <property type="entry name" value="Man6P_isomerase_rcpt-bd_dom_sf"/>
</dbReference>
<sequence>MKAQSCKPCAEGTYSLGTGVRFDEWDEVPHGFANVATNLEVDDSFGDTVENCTASTWVPLGDYIASNTDECTATLMYAVNLKQSGTVSFEYIYPDSSIVFEFFVQNDQCQPTVEESRWMRTTEKGWEFHSVELSRGNNVLYWRTTAFSVWSKVPKPVLVRNIGITGVAYTSECFPCKPGTYAAAAGSSFCQLCPANTFSSKGATACQPCELATYAEQGSASCKVRPPCTDKDYFYTHTACDANGETQLMFKWAEPKICNEELPQAAQLPPSGVKTKCPPCNPGFFKSNSSACEPCPYGSYSNGSGCIRCPAGTEPVLGLEYKWWNVLPPNMETTVLSGINFEYKGMAGWEVAGDYIYTAAGASDNDFMILTLVVPGFSPPQPALEDGDSKEVARITFVFETMCSVSCELYFMVGVNSRTNTPVETWTGPKGKQSYTYVVEKNATMSFTWAFQRTPYHEAGRRYTSDVAKLYSVNITNVLGGVASFCRRCAPEPGGACAPCPPGHALDHATGACQPCPPGTYLQGHPPGSTPTCQPCGPGTHSNQVRSLCYNNCSFSLALPGRTLHYDFSALATSTAFASGPSFTSKGLKYFHHFNISLCGNRGRKVASCTDNVTDARLPEEGGTGRVVTSHVCQAIVVPSDVVGYRAVVSSQPVSLADRVVGVTTSPTLDGITAPPELFPPANPELPDIIFFYRSSEVTQSCSGGRATTIRLRCDPLQPGTGSLAVPSKCPEGTCDGCTFHLLWATAEGCPRCSASHFRAIVGACQGGLQRTTYVWREPRLCRGGQRLPPPRVRGCRSADFWLKVGVSVGTCVAVLLAALAAYFWKKNQKLEYKYSKLVMNAAAKESELPAPDSCAIMEGEDAEDELIFASKKSLLGKIKAFTSKVGARQEGHGHGAGAGATWGRGCHEDWGHHKDGDAPGGGVPQEWGCHKDQGCPRGWGYHKDRGDPRVWGCPRGWEWGCPGVS</sequence>
<keyword evidence="3" id="KW-1003">Cell membrane</keyword>
<keyword evidence="7 10" id="KW-0472">Membrane</keyword>
<dbReference type="GO" id="GO:2000786">
    <property type="term" value="P:positive regulation of autophagosome assembly"/>
    <property type="evidence" value="ECO:0007669"/>
    <property type="project" value="Ensembl"/>
</dbReference>
<dbReference type="GO" id="GO:0009267">
    <property type="term" value="P:cellular response to starvation"/>
    <property type="evidence" value="ECO:0007669"/>
    <property type="project" value="Ensembl"/>
</dbReference>
<evidence type="ECO:0000259" key="11">
    <source>
        <dbReference type="PROSITE" id="PS51914"/>
    </source>
</evidence>
<keyword evidence="4 10" id="KW-0812">Transmembrane</keyword>
<protein>
    <submittedName>
        <fullName evidence="12">Endosome-lysosome associated apoptosis and autophagy regulator 1</fullName>
    </submittedName>
</protein>
<dbReference type="InterPro" id="IPR009030">
    <property type="entry name" value="Growth_fac_rcpt_cys_sf"/>
</dbReference>
<dbReference type="AlphaFoldDB" id="A0A493U2V7"/>
<dbReference type="Pfam" id="PF23031">
    <property type="entry name" value="GBD_ELAPOR1"/>
    <property type="match status" value="1"/>
</dbReference>
<dbReference type="InterPro" id="IPR056606">
    <property type="entry name" value="Elapor1/2_C"/>
</dbReference>
<dbReference type="SUPFAM" id="SSF57184">
    <property type="entry name" value="Growth factor receptor domain"/>
    <property type="match status" value="1"/>
</dbReference>
<gene>
    <name evidence="12" type="primary">ELAPOR1</name>
</gene>
<dbReference type="InterPro" id="IPR056609">
    <property type="entry name" value="Elapor1-like_3rd"/>
</dbReference>
<comment type="subcellular location">
    <subcellularLocation>
        <location evidence="1">Cell membrane</location>
        <topology evidence="1">Single-pass type I membrane protein</topology>
    </subcellularLocation>
</comment>
<evidence type="ECO:0000256" key="10">
    <source>
        <dbReference type="SAM" id="Phobius"/>
    </source>
</evidence>
<evidence type="ECO:0000256" key="8">
    <source>
        <dbReference type="ARBA" id="ARBA00023157"/>
    </source>
</evidence>
<evidence type="ECO:0000256" key="4">
    <source>
        <dbReference type="ARBA" id="ARBA00022692"/>
    </source>
</evidence>
<dbReference type="Pfam" id="PF23091">
    <property type="entry name" value="TNFR_ELAPOR1_6th"/>
    <property type="match status" value="1"/>
</dbReference>
<comment type="similarity">
    <text evidence="2">Belongs to the ELAPOR family.</text>
</comment>
<dbReference type="InterPro" id="IPR044865">
    <property type="entry name" value="MRH_dom"/>
</dbReference>
<keyword evidence="13" id="KW-1185">Reference proteome</keyword>
<dbReference type="GO" id="GO:0005764">
    <property type="term" value="C:lysosome"/>
    <property type="evidence" value="ECO:0007669"/>
    <property type="project" value="Ensembl"/>
</dbReference>
<dbReference type="InterPro" id="IPR056610">
    <property type="entry name" value="Elapor1/2_TNFR-like"/>
</dbReference>
<dbReference type="GO" id="GO:0005770">
    <property type="term" value="C:late endosome"/>
    <property type="evidence" value="ECO:0007669"/>
    <property type="project" value="Ensembl"/>
</dbReference>
<dbReference type="GO" id="GO:0005802">
    <property type="term" value="C:trans-Golgi network"/>
    <property type="evidence" value="ECO:0007669"/>
    <property type="project" value="Ensembl"/>
</dbReference>
<dbReference type="SUPFAM" id="SSF50911">
    <property type="entry name" value="Mannose 6-phosphate receptor domain"/>
    <property type="match status" value="1"/>
</dbReference>
<evidence type="ECO:0000256" key="1">
    <source>
        <dbReference type="ARBA" id="ARBA00004251"/>
    </source>
</evidence>
<evidence type="ECO:0000256" key="2">
    <source>
        <dbReference type="ARBA" id="ARBA00007627"/>
    </source>
</evidence>
<dbReference type="GO" id="GO:0000045">
    <property type="term" value="P:autophagosome assembly"/>
    <property type="evidence" value="ECO:0007669"/>
    <property type="project" value="Ensembl"/>
</dbReference>
<dbReference type="GO" id="GO:0070062">
    <property type="term" value="C:extracellular exosome"/>
    <property type="evidence" value="ECO:0007669"/>
    <property type="project" value="TreeGrafter"/>
</dbReference>
<feature type="transmembrane region" description="Helical" evidence="10">
    <location>
        <begin position="801"/>
        <end position="825"/>
    </location>
</feature>
<reference evidence="12" key="2">
    <citation type="submission" date="2025-08" db="UniProtKB">
        <authorList>
            <consortium name="Ensembl"/>
        </authorList>
    </citation>
    <scope>IDENTIFICATION</scope>
</reference>
<dbReference type="Proteomes" id="UP000016666">
    <property type="component" value="Unassembled WGS sequence"/>
</dbReference>
<keyword evidence="9" id="KW-0325">Glycoprotein</keyword>
<name>A0A493U2V7_ANAPP</name>
<dbReference type="SMART" id="SM01411">
    <property type="entry name" value="Ephrin_rec_like"/>
    <property type="match status" value="3"/>
</dbReference>
<dbReference type="Gene3D" id="2.70.130.10">
    <property type="entry name" value="Mannose-6-phosphate receptor binding domain"/>
    <property type="match status" value="1"/>
</dbReference>
<dbReference type="GeneTree" id="ENSGT00940000156861"/>
<organism evidence="12 13">
    <name type="scientific">Anas platyrhynchos platyrhynchos</name>
    <name type="common">Northern mallard</name>
    <dbReference type="NCBI Taxonomy" id="8840"/>
    <lineage>
        <taxon>Eukaryota</taxon>
        <taxon>Metazoa</taxon>
        <taxon>Chordata</taxon>
        <taxon>Craniata</taxon>
        <taxon>Vertebrata</taxon>
        <taxon>Euteleostomi</taxon>
        <taxon>Archelosauria</taxon>
        <taxon>Archosauria</taxon>
        <taxon>Dinosauria</taxon>
        <taxon>Saurischia</taxon>
        <taxon>Theropoda</taxon>
        <taxon>Coelurosauria</taxon>
        <taxon>Aves</taxon>
        <taxon>Neognathae</taxon>
        <taxon>Galloanserae</taxon>
        <taxon>Anseriformes</taxon>
        <taxon>Anatidae</taxon>
        <taxon>Anatinae</taxon>
        <taxon>Anas</taxon>
    </lineage>
</organism>
<evidence type="ECO:0000256" key="3">
    <source>
        <dbReference type="ARBA" id="ARBA00022475"/>
    </source>
</evidence>
<dbReference type="InterPro" id="IPR011641">
    <property type="entry name" value="Tyr-kin_ephrin_A/B_rcpt-like"/>
</dbReference>
<evidence type="ECO:0000256" key="5">
    <source>
        <dbReference type="ARBA" id="ARBA00022729"/>
    </source>
</evidence>
<dbReference type="GO" id="GO:0005886">
    <property type="term" value="C:plasma membrane"/>
    <property type="evidence" value="ECO:0007669"/>
    <property type="project" value="UniProtKB-SubCell"/>
</dbReference>
<reference evidence="12" key="3">
    <citation type="submission" date="2025-09" db="UniProtKB">
        <authorList>
            <consortium name="Ensembl"/>
        </authorList>
    </citation>
    <scope>IDENTIFICATION</scope>
</reference>
<dbReference type="PANTHER" id="PTHR22727:SF13">
    <property type="entry name" value="ENDOSOME_LYSOSOME-ASSOCIATED APOPTOSIS AND AUTOPHAGY REGULATOR 1"/>
    <property type="match status" value="1"/>
</dbReference>
<evidence type="ECO:0000256" key="7">
    <source>
        <dbReference type="ARBA" id="ARBA00023136"/>
    </source>
</evidence>
<dbReference type="Pfam" id="PF07699">
    <property type="entry name" value="Ephrin_rec_like"/>
    <property type="match status" value="1"/>
</dbReference>
<feature type="domain" description="MRH" evidence="11">
    <location>
        <begin position="551"/>
        <end position="752"/>
    </location>
</feature>
<keyword evidence="5" id="KW-0732">Signal</keyword>
<dbReference type="Ensembl" id="ENSAPLT00000037370.1">
    <property type="protein sequence ID" value="ENSAPLP00000032185.1"/>
    <property type="gene ID" value="ENSAPLG00000021879.1"/>
</dbReference>
<keyword evidence="6 10" id="KW-1133">Transmembrane helix</keyword>
<keyword evidence="8" id="KW-1015">Disulfide bond</keyword>
<dbReference type="PANTHER" id="PTHR22727">
    <property type="entry name" value="PROTEIN CBG13728"/>
    <property type="match status" value="1"/>
</dbReference>
<dbReference type="Pfam" id="PF23032">
    <property type="entry name" value="GBD_ELAPOR1-like_3rd"/>
    <property type="match status" value="1"/>
</dbReference>
<evidence type="ECO:0000313" key="13">
    <source>
        <dbReference type="Proteomes" id="UP000016666"/>
    </source>
</evidence>
<proteinExistence type="inferred from homology"/>
<dbReference type="PROSITE" id="PS51914">
    <property type="entry name" value="MRH"/>
    <property type="match status" value="1"/>
</dbReference>
<dbReference type="InterPro" id="IPR039181">
    <property type="entry name" value="Elapor1/2"/>
</dbReference>
<reference evidence="13" key="1">
    <citation type="submission" date="2017-10" db="EMBL/GenBank/DDBJ databases">
        <title>A new Pekin duck reference genome.</title>
        <authorList>
            <person name="Hou Z.-C."/>
            <person name="Zhou Z.-K."/>
            <person name="Zhu F."/>
            <person name="Hou S.-S."/>
        </authorList>
    </citation>
    <scope>NUCLEOTIDE SEQUENCE [LARGE SCALE GENOMIC DNA]</scope>
</reference>
<dbReference type="Pfam" id="PF23087">
    <property type="entry name" value="MRH_ELAPOR1_9th"/>
    <property type="match status" value="1"/>
</dbReference>
<accession>A0A493U2V7</accession>